<dbReference type="FunFam" id="1.10.20.10:FF:000055">
    <property type="entry name" value="Transcription initiation factor TFIID subunit 11"/>
    <property type="match status" value="1"/>
</dbReference>
<evidence type="ECO:0000256" key="3">
    <source>
        <dbReference type="ARBA" id="ARBA00023015"/>
    </source>
</evidence>
<feature type="domain" description="TAFII28-like protein" evidence="9">
    <location>
        <begin position="177"/>
        <end position="262"/>
    </location>
</feature>
<dbReference type="Gene3D" id="1.10.20.10">
    <property type="entry name" value="Histone, subunit A"/>
    <property type="match status" value="1"/>
</dbReference>
<feature type="compositionally biased region" description="Acidic residues" evidence="8">
    <location>
        <begin position="38"/>
        <end position="47"/>
    </location>
</feature>
<keyword evidence="5" id="KW-0804">Transcription</keyword>
<dbReference type="GO" id="GO:0046982">
    <property type="term" value="F:protein heterodimerization activity"/>
    <property type="evidence" value="ECO:0007669"/>
    <property type="project" value="InterPro"/>
</dbReference>
<name>A0AA88DUY4_FICCA</name>
<feature type="compositionally biased region" description="Acidic residues" evidence="8">
    <location>
        <begin position="146"/>
        <end position="155"/>
    </location>
</feature>
<feature type="compositionally biased region" description="Pro residues" evidence="8">
    <location>
        <begin position="48"/>
        <end position="60"/>
    </location>
</feature>
<keyword evidence="11" id="KW-1185">Reference proteome</keyword>
<dbReference type="GO" id="GO:0051123">
    <property type="term" value="P:RNA polymerase II preinitiation complex assembly"/>
    <property type="evidence" value="ECO:0007669"/>
    <property type="project" value="InterPro"/>
</dbReference>
<feature type="compositionally biased region" description="Acidic residues" evidence="8">
    <location>
        <begin position="90"/>
        <end position="102"/>
    </location>
</feature>
<comment type="function">
    <text evidence="7">TAFs are components of the transcription factor IID (TFIID) complex that is essential for mediating regulation of RNA polymerase transcription.</text>
</comment>
<evidence type="ECO:0000256" key="2">
    <source>
        <dbReference type="ARBA" id="ARBA00009788"/>
    </source>
</evidence>
<dbReference type="Pfam" id="PF04719">
    <property type="entry name" value="TAFII28"/>
    <property type="match status" value="1"/>
</dbReference>
<dbReference type="Proteomes" id="UP001187192">
    <property type="component" value="Unassembled WGS sequence"/>
</dbReference>
<evidence type="ECO:0000259" key="9">
    <source>
        <dbReference type="Pfam" id="PF04719"/>
    </source>
</evidence>
<dbReference type="PANTHER" id="PTHR13218">
    <property type="entry name" value="TRANSCRIPTION INITIATION FACTOR TFIID SUBUNIT 11-RELATED"/>
    <property type="match status" value="1"/>
</dbReference>
<protein>
    <recommendedName>
        <fullName evidence="9">TAFII28-like protein domain-containing protein</fullName>
    </recommendedName>
</protein>
<dbReference type="GO" id="GO:0005669">
    <property type="term" value="C:transcription factor TFIID complex"/>
    <property type="evidence" value="ECO:0007669"/>
    <property type="project" value="InterPro"/>
</dbReference>
<evidence type="ECO:0000256" key="7">
    <source>
        <dbReference type="ARBA" id="ARBA00058775"/>
    </source>
</evidence>
<sequence length="279" mass="31412">MEGKKLRKQQSKDPFEAAFEEQQQQQQQQQQHHHHQDDDDDDYDDYDSPPPPPPKSPSAPPLNSQPYLNPPPISAPTTTTTTNPPPNLVEQEEEEDDDDDDALPPVVSRDPQPSSSSLSTVPAPSTTPSLPSSSSSRAHQKTHRDDDDDEEEEHMDVELDKFPSTADPAKMATMQAILSQFTEEQMSRYESFRRAGFQKSNMKRLLASITGTQKISVPMTIVVSGIAKMFVGELVETARIVMTERKESGPVRPCHIREAYRRLKLEGKVPQRSVPRLFR</sequence>
<accession>A0AA88DUY4</accession>
<evidence type="ECO:0000256" key="4">
    <source>
        <dbReference type="ARBA" id="ARBA00023159"/>
    </source>
</evidence>
<comment type="subcellular location">
    <subcellularLocation>
        <location evidence="1">Nucleus</location>
    </subcellularLocation>
</comment>
<evidence type="ECO:0000313" key="10">
    <source>
        <dbReference type="EMBL" id="GMN62462.1"/>
    </source>
</evidence>
<keyword evidence="6" id="KW-0539">Nucleus</keyword>
<evidence type="ECO:0000256" key="5">
    <source>
        <dbReference type="ARBA" id="ARBA00023163"/>
    </source>
</evidence>
<keyword evidence="3" id="KW-0805">Transcription regulation</keyword>
<evidence type="ECO:0000313" key="11">
    <source>
        <dbReference type="Proteomes" id="UP001187192"/>
    </source>
</evidence>
<dbReference type="AlphaFoldDB" id="A0AA88DUY4"/>
<gene>
    <name evidence="10" type="ORF">TIFTF001_031542</name>
</gene>
<keyword evidence="4" id="KW-0010">Activator</keyword>
<dbReference type="InterPro" id="IPR009072">
    <property type="entry name" value="Histone-fold"/>
</dbReference>
<feature type="compositionally biased region" description="Low complexity" evidence="8">
    <location>
        <begin position="104"/>
        <end position="136"/>
    </location>
</feature>
<reference evidence="10" key="1">
    <citation type="submission" date="2023-07" db="EMBL/GenBank/DDBJ databases">
        <title>draft genome sequence of fig (Ficus carica).</title>
        <authorList>
            <person name="Takahashi T."/>
            <person name="Nishimura K."/>
        </authorList>
    </citation>
    <scope>NUCLEOTIDE SEQUENCE</scope>
</reference>
<dbReference type="InterPro" id="IPR045127">
    <property type="entry name" value="TAF11-like"/>
</dbReference>
<organism evidence="10 11">
    <name type="scientific">Ficus carica</name>
    <name type="common">Common fig</name>
    <dbReference type="NCBI Taxonomy" id="3494"/>
    <lineage>
        <taxon>Eukaryota</taxon>
        <taxon>Viridiplantae</taxon>
        <taxon>Streptophyta</taxon>
        <taxon>Embryophyta</taxon>
        <taxon>Tracheophyta</taxon>
        <taxon>Spermatophyta</taxon>
        <taxon>Magnoliopsida</taxon>
        <taxon>eudicotyledons</taxon>
        <taxon>Gunneridae</taxon>
        <taxon>Pentapetalae</taxon>
        <taxon>rosids</taxon>
        <taxon>fabids</taxon>
        <taxon>Rosales</taxon>
        <taxon>Moraceae</taxon>
        <taxon>Ficeae</taxon>
        <taxon>Ficus</taxon>
    </lineage>
</organism>
<dbReference type="GO" id="GO:0016251">
    <property type="term" value="F:RNA polymerase II general transcription initiation factor activity"/>
    <property type="evidence" value="ECO:0007669"/>
    <property type="project" value="TreeGrafter"/>
</dbReference>
<feature type="region of interest" description="Disordered" evidence="8">
    <location>
        <begin position="1"/>
        <end position="166"/>
    </location>
</feature>
<dbReference type="SUPFAM" id="SSF47113">
    <property type="entry name" value="Histone-fold"/>
    <property type="match status" value="1"/>
</dbReference>
<comment type="similarity">
    <text evidence="2">Belongs to the TAF11 family.</text>
</comment>
<dbReference type="EMBL" id="BTGU01000129">
    <property type="protein sequence ID" value="GMN62462.1"/>
    <property type="molecule type" value="Genomic_DNA"/>
</dbReference>
<evidence type="ECO:0000256" key="8">
    <source>
        <dbReference type="SAM" id="MobiDB-lite"/>
    </source>
</evidence>
<evidence type="ECO:0000256" key="1">
    <source>
        <dbReference type="ARBA" id="ARBA00004123"/>
    </source>
</evidence>
<feature type="compositionally biased region" description="Basic and acidic residues" evidence="8">
    <location>
        <begin position="1"/>
        <end position="15"/>
    </location>
</feature>
<evidence type="ECO:0000256" key="6">
    <source>
        <dbReference type="ARBA" id="ARBA00023242"/>
    </source>
</evidence>
<comment type="caution">
    <text evidence="10">The sequence shown here is derived from an EMBL/GenBank/DDBJ whole genome shotgun (WGS) entry which is preliminary data.</text>
</comment>
<dbReference type="PANTHER" id="PTHR13218:SF8">
    <property type="entry name" value="TRANSCRIPTION INITIATION FACTOR TFIID SUBUNIT 11"/>
    <property type="match status" value="1"/>
</dbReference>
<dbReference type="CDD" id="cd08048">
    <property type="entry name" value="HFD_TAF11"/>
    <property type="match status" value="1"/>
</dbReference>
<dbReference type="InterPro" id="IPR006809">
    <property type="entry name" value="TAFII28_dom"/>
</dbReference>
<proteinExistence type="inferred from homology"/>